<evidence type="ECO:0000313" key="1">
    <source>
        <dbReference type="EMBL" id="CCX17408.1"/>
    </source>
</evidence>
<accession>U4LC51</accession>
<keyword evidence="2" id="KW-1185">Reference proteome</keyword>
<name>U4LC51_PYROM</name>
<protein>
    <submittedName>
        <fullName evidence="1">Uncharacterized protein</fullName>
    </submittedName>
</protein>
<dbReference type="EMBL" id="HF936646">
    <property type="protein sequence ID" value="CCX17408.1"/>
    <property type="molecule type" value="Genomic_DNA"/>
</dbReference>
<organism evidence="1 2">
    <name type="scientific">Pyronema omphalodes (strain CBS 100304)</name>
    <name type="common">Pyronema confluens</name>
    <dbReference type="NCBI Taxonomy" id="1076935"/>
    <lineage>
        <taxon>Eukaryota</taxon>
        <taxon>Fungi</taxon>
        <taxon>Dikarya</taxon>
        <taxon>Ascomycota</taxon>
        <taxon>Pezizomycotina</taxon>
        <taxon>Pezizomycetes</taxon>
        <taxon>Pezizales</taxon>
        <taxon>Pyronemataceae</taxon>
        <taxon>Pyronema</taxon>
    </lineage>
</organism>
<dbReference type="AlphaFoldDB" id="U4LC51"/>
<dbReference type="Proteomes" id="UP000018144">
    <property type="component" value="Unassembled WGS sequence"/>
</dbReference>
<sequence>MVSETRVNSRVNPCSLTRIDGNGSTVTLF</sequence>
<reference evidence="1 2" key="1">
    <citation type="journal article" date="2013" name="PLoS Genet.">
        <title>The genome and development-dependent transcriptomes of Pyronema confluens: a window into fungal evolution.</title>
        <authorList>
            <person name="Traeger S."/>
            <person name="Altegoer F."/>
            <person name="Freitag M."/>
            <person name="Gabaldon T."/>
            <person name="Kempken F."/>
            <person name="Kumar A."/>
            <person name="Marcet-Houben M."/>
            <person name="Poggeler S."/>
            <person name="Stajich J.E."/>
            <person name="Nowrousian M."/>
        </authorList>
    </citation>
    <scope>NUCLEOTIDE SEQUENCE [LARGE SCALE GENOMIC DNA]</scope>
    <source>
        <strain evidence="2">CBS 100304</strain>
        <tissue evidence="1">Vegetative mycelium</tissue>
    </source>
</reference>
<evidence type="ECO:0000313" key="2">
    <source>
        <dbReference type="Proteomes" id="UP000018144"/>
    </source>
</evidence>
<gene>
    <name evidence="1" type="ORF">PCON_04412</name>
</gene>
<proteinExistence type="predicted"/>